<proteinExistence type="predicted"/>
<reference evidence="3" key="2">
    <citation type="submission" date="2020-05" db="UniProtKB">
        <authorList>
            <consortium name="EnsemblMetazoa"/>
        </authorList>
    </citation>
    <scope>IDENTIFICATION</scope>
    <source>
        <strain evidence="3">wikel</strain>
    </source>
</reference>
<protein>
    <submittedName>
        <fullName evidence="2 3">Uncharacterized protein</fullName>
    </submittedName>
</protein>
<dbReference type="EnsemblMetazoa" id="ISCW009028-RA">
    <property type="protein sequence ID" value="ISCW009028-PA"/>
    <property type="gene ID" value="ISCW009028"/>
</dbReference>
<dbReference type="EMBL" id="ABJB010924103">
    <property type="status" value="NOT_ANNOTATED_CDS"/>
    <property type="molecule type" value="Genomic_DNA"/>
</dbReference>
<dbReference type="PaxDb" id="6945-B7Q377"/>
<reference evidence="2 4" key="1">
    <citation type="submission" date="2008-03" db="EMBL/GenBank/DDBJ databases">
        <title>Annotation of Ixodes scapularis.</title>
        <authorList>
            <consortium name="Ixodes scapularis Genome Project Consortium"/>
            <person name="Caler E."/>
            <person name="Hannick L.I."/>
            <person name="Bidwell S."/>
            <person name="Joardar V."/>
            <person name="Thiagarajan M."/>
            <person name="Amedeo P."/>
            <person name="Galinsky K.J."/>
            <person name="Schobel S."/>
            <person name="Inman J."/>
            <person name="Hostetler J."/>
            <person name="Miller J."/>
            <person name="Hammond M."/>
            <person name="Megy K."/>
            <person name="Lawson D."/>
            <person name="Kodira C."/>
            <person name="Sutton G."/>
            <person name="Meyer J."/>
            <person name="Hill C.A."/>
            <person name="Birren B."/>
            <person name="Nene V."/>
            <person name="Collins F."/>
            <person name="Alarcon-Chaidez F."/>
            <person name="Wikel S."/>
            <person name="Strausberg R."/>
        </authorList>
    </citation>
    <scope>NUCLEOTIDE SEQUENCE [LARGE SCALE GENOMIC DNA]</scope>
    <source>
        <strain evidence="4">Wikel</strain>
        <strain evidence="2">Wikel colony</strain>
    </source>
</reference>
<accession>B7Q377</accession>
<name>B7Q377_IXOSC</name>
<evidence type="ECO:0000313" key="2">
    <source>
        <dbReference type="EMBL" id="EEC13299.1"/>
    </source>
</evidence>
<evidence type="ECO:0000313" key="4">
    <source>
        <dbReference type="Proteomes" id="UP000001555"/>
    </source>
</evidence>
<evidence type="ECO:0000313" key="3">
    <source>
        <dbReference type="EnsemblMetazoa" id="ISCW009028-PA"/>
    </source>
</evidence>
<feature type="region of interest" description="Disordered" evidence="1">
    <location>
        <begin position="69"/>
        <end position="95"/>
    </location>
</feature>
<dbReference type="VEuPathDB" id="VectorBase:ISCW009028"/>
<dbReference type="EMBL" id="DS847994">
    <property type="protein sequence ID" value="EEC13299.1"/>
    <property type="molecule type" value="Genomic_DNA"/>
</dbReference>
<dbReference type="VEuPathDB" id="VectorBase:ISCI009028"/>
<dbReference type="HOGENOM" id="CLU_2375107_0_0_1"/>
<dbReference type="AlphaFoldDB" id="B7Q377"/>
<feature type="compositionally biased region" description="Low complexity" evidence="1">
    <location>
        <begin position="77"/>
        <end position="95"/>
    </location>
</feature>
<dbReference type="InParanoid" id="B7Q377"/>
<dbReference type="Proteomes" id="UP000001555">
    <property type="component" value="Unassembled WGS sequence"/>
</dbReference>
<keyword evidence="4" id="KW-1185">Reference proteome</keyword>
<sequence length="95" mass="10859">MQCAPMGFRAVDWRRFADARRSVRMFLTTAGSSPFCRNQYHIQATVASTDETRKQHSNRGTLFVHLQGSKPPDTWLTRSRGATTTTRPARRSTSW</sequence>
<gene>
    <name evidence="2" type="ORF">IscW_ISCW009028</name>
</gene>
<evidence type="ECO:0000256" key="1">
    <source>
        <dbReference type="SAM" id="MobiDB-lite"/>
    </source>
</evidence>
<organism>
    <name type="scientific">Ixodes scapularis</name>
    <name type="common">Black-legged tick</name>
    <name type="synonym">Deer tick</name>
    <dbReference type="NCBI Taxonomy" id="6945"/>
    <lineage>
        <taxon>Eukaryota</taxon>
        <taxon>Metazoa</taxon>
        <taxon>Ecdysozoa</taxon>
        <taxon>Arthropoda</taxon>
        <taxon>Chelicerata</taxon>
        <taxon>Arachnida</taxon>
        <taxon>Acari</taxon>
        <taxon>Parasitiformes</taxon>
        <taxon>Ixodida</taxon>
        <taxon>Ixodoidea</taxon>
        <taxon>Ixodidae</taxon>
        <taxon>Ixodinae</taxon>
        <taxon>Ixodes</taxon>
    </lineage>
</organism>